<dbReference type="EMBL" id="BRXY01000368">
    <property type="protein sequence ID" value="GMH90227.1"/>
    <property type="molecule type" value="Genomic_DNA"/>
</dbReference>
<protein>
    <submittedName>
        <fullName evidence="3">Uncharacterized protein</fullName>
    </submittedName>
</protein>
<sequence>MENAADLQDIRKLLKEQGVALAQVKEMLKQETESKERLSAKVEEQRLRIVTLEAQVSQLSPPVQTGKVVRKWRVVFVLGSLVPHAFALASLKYGDKRFGAAARMFEMFGLVCSIAAAGGNSRNYGSWNEKLFIVVCSLSVAAYYAIRAYALSSLGYLITASGLTLLLPPIYLAANKLASKLSDRKLGAAATEGLKSLPGVLIPILYISSSSLRCIMDASPDDKIDEWGYIEGCENPSQPTYMVSAFLATSWTLTYIIPPLLPSHQTMTWSDVMELKMGTIEVAYEYVIKPAIFHSSSLAHHASASASVTEINPPTSDAFSHESTATL</sequence>
<name>A0A9W7ETM6_9STRA</name>
<proteinExistence type="predicted"/>
<feature type="transmembrane region" description="Helical" evidence="2">
    <location>
        <begin position="131"/>
        <end position="150"/>
    </location>
</feature>
<organism evidence="3 4">
    <name type="scientific">Triparma strigata</name>
    <dbReference type="NCBI Taxonomy" id="1606541"/>
    <lineage>
        <taxon>Eukaryota</taxon>
        <taxon>Sar</taxon>
        <taxon>Stramenopiles</taxon>
        <taxon>Ochrophyta</taxon>
        <taxon>Bolidophyceae</taxon>
        <taxon>Parmales</taxon>
        <taxon>Triparmaceae</taxon>
        <taxon>Triparma</taxon>
    </lineage>
</organism>
<feature type="coiled-coil region" evidence="1">
    <location>
        <begin position="21"/>
        <end position="55"/>
    </location>
</feature>
<feature type="transmembrane region" description="Helical" evidence="2">
    <location>
        <begin position="74"/>
        <end position="94"/>
    </location>
</feature>
<accession>A0A9W7ETM6</accession>
<dbReference type="AlphaFoldDB" id="A0A9W7ETM6"/>
<feature type="transmembrane region" description="Helical" evidence="2">
    <location>
        <begin position="156"/>
        <end position="174"/>
    </location>
</feature>
<evidence type="ECO:0000313" key="4">
    <source>
        <dbReference type="Proteomes" id="UP001165085"/>
    </source>
</evidence>
<keyword evidence="1" id="KW-0175">Coiled coil</keyword>
<keyword evidence="2" id="KW-0472">Membrane</keyword>
<feature type="transmembrane region" description="Helical" evidence="2">
    <location>
        <begin position="100"/>
        <end position="119"/>
    </location>
</feature>
<comment type="caution">
    <text evidence="3">The sequence shown here is derived from an EMBL/GenBank/DDBJ whole genome shotgun (WGS) entry which is preliminary data.</text>
</comment>
<keyword evidence="4" id="KW-1185">Reference proteome</keyword>
<keyword evidence="2" id="KW-1133">Transmembrane helix</keyword>
<reference evidence="4" key="1">
    <citation type="journal article" date="2023" name="Commun. Biol.">
        <title>Genome analysis of Parmales, the sister group of diatoms, reveals the evolutionary specialization of diatoms from phago-mixotrophs to photoautotrophs.</title>
        <authorList>
            <person name="Ban H."/>
            <person name="Sato S."/>
            <person name="Yoshikawa S."/>
            <person name="Yamada K."/>
            <person name="Nakamura Y."/>
            <person name="Ichinomiya M."/>
            <person name="Sato N."/>
            <person name="Blanc-Mathieu R."/>
            <person name="Endo H."/>
            <person name="Kuwata A."/>
            <person name="Ogata H."/>
        </authorList>
    </citation>
    <scope>NUCLEOTIDE SEQUENCE [LARGE SCALE GENOMIC DNA]</scope>
    <source>
        <strain evidence="4">NIES 3701</strain>
    </source>
</reference>
<evidence type="ECO:0000313" key="3">
    <source>
        <dbReference type="EMBL" id="GMH90227.1"/>
    </source>
</evidence>
<evidence type="ECO:0000256" key="2">
    <source>
        <dbReference type="SAM" id="Phobius"/>
    </source>
</evidence>
<keyword evidence="2" id="KW-0812">Transmembrane</keyword>
<evidence type="ECO:0000256" key="1">
    <source>
        <dbReference type="SAM" id="Coils"/>
    </source>
</evidence>
<gene>
    <name evidence="3" type="ORF">TrST_g12950</name>
</gene>
<dbReference type="Proteomes" id="UP001165085">
    <property type="component" value="Unassembled WGS sequence"/>
</dbReference>